<accession>A0AAV8CPU7</accession>
<proteinExistence type="predicted"/>
<evidence type="ECO:0000256" key="1">
    <source>
        <dbReference type="SAM" id="MobiDB-lite"/>
    </source>
</evidence>
<feature type="region of interest" description="Disordered" evidence="1">
    <location>
        <begin position="30"/>
        <end position="69"/>
    </location>
</feature>
<comment type="caution">
    <text evidence="2">The sequence shown here is derived from an EMBL/GenBank/DDBJ whole genome shotgun (WGS) entry which is preliminary data.</text>
</comment>
<name>A0AAV8CPU7_9POAL</name>
<feature type="compositionally biased region" description="Polar residues" evidence="1">
    <location>
        <begin position="53"/>
        <end position="66"/>
    </location>
</feature>
<dbReference type="EMBL" id="JAMFTS010000005">
    <property type="protein sequence ID" value="KAJ4756143.1"/>
    <property type="molecule type" value="Genomic_DNA"/>
</dbReference>
<feature type="compositionally biased region" description="Pro residues" evidence="1">
    <location>
        <begin position="89"/>
        <end position="102"/>
    </location>
</feature>
<dbReference type="AlphaFoldDB" id="A0AAV8CPU7"/>
<evidence type="ECO:0000313" key="2">
    <source>
        <dbReference type="EMBL" id="KAJ4756143.1"/>
    </source>
</evidence>
<evidence type="ECO:0000313" key="3">
    <source>
        <dbReference type="Proteomes" id="UP001140206"/>
    </source>
</evidence>
<gene>
    <name evidence="2" type="ORF">LUZ62_090548</name>
</gene>
<organism evidence="2 3">
    <name type="scientific">Rhynchospora pubera</name>
    <dbReference type="NCBI Taxonomy" id="906938"/>
    <lineage>
        <taxon>Eukaryota</taxon>
        <taxon>Viridiplantae</taxon>
        <taxon>Streptophyta</taxon>
        <taxon>Embryophyta</taxon>
        <taxon>Tracheophyta</taxon>
        <taxon>Spermatophyta</taxon>
        <taxon>Magnoliopsida</taxon>
        <taxon>Liliopsida</taxon>
        <taxon>Poales</taxon>
        <taxon>Cyperaceae</taxon>
        <taxon>Cyperoideae</taxon>
        <taxon>Rhynchosporeae</taxon>
        <taxon>Rhynchospora</taxon>
    </lineage>
</organism>
<protein>
    <submittedName>
        <fullName evidence="2">Uncharacterized protein</fullName>
    </submittedName>
</protein>
<sequence>MYLLFSFPVQIFKFAREKLKKMASNYVEGETEGKFDRHHLSPKQGPSPRTMGRSWSSNSSTCSQGSAPKCVCAPATHANSFKCRLHRTPPGPTSPTAKPPPAVSNNTAHRTVEAQ</sequence>
<feature type="region of interest" description="Disordered" evidence="1">
    <location>
        <begin position="82"/>
        <end position="115"/>
    </location>
</feature>
<keyword evidence="3" id="KW-1185">Reference proteome</keyword>
<reference evidence="2" key="1">
    <citation type="submission" date="2022-08" db="EMBL/GenBank/DDBJ databases">
        <authorList>
            <person name="Marques A."/>
        </authorList>
    </citation>
    <scope>NUCLEOTIDE SEQUENCE</scope>
    <source>
        <strain evidence="2">RhyPub2mFocal</strain>
        <tissue evidence="2">Leaves</tissue>
    </source>
</reference>
<dbReference type="Proteomes" id="UP001140206">
    <property type="component" value="Chromosome 5"/>
</dbReference>